<accession>A0AAD7BXR5</accession>
<reference evidence="1" key="1">
    <citation type="submission" date="2023-03" db="EMBL/GenBank/DDBJ databases">
        <title>Massive genome expansion in bonnet fungi (Mycena s.s.) driven by repeated elements and novel gene families across ecological guilds.</title>
        <authorList>
            <consortium name="Lawrence Berkeley National Laboratory"/>
            <person name="Harder C.B."/>
            <person name="Miyauchi S."/>
            <person name="Viragh M."/>
            <person name="Kuo A."/>
            <person name="Thoen E."/>
            <person name="Andreopoulos B."/>
            <person name="Lu D."/>
            <person name="Skrede I."/>
            <person name="Drula E."/>
            <person name="Henrissat B."/>
            <person name="Morin E."/>
            <person name="Kohler A."/>
            <person name="Barry K."/>
            <person name="LaButti K."/>
            <person name="Morin E."/>
            <person name="Salamov A."/>
            <person name="Lipzen A."/>
            <person name="Mereny Z."/>
            <person name="Hegedus B."/>
            <person name="Baldrian P."/>
            <person name="Stursova M."/>
            <person name="Weitz H."/>
            <person name="Taylor A."/>
            <person name="Grigoriev I.V."/>
            <person name="Nagy L.G."/>
            <person name="Martin F."/>
            <person name="Kauserud H."/>
        </authorList>
    </citation>
    <scope>NUCLEOTIDE SEQUENCE</scope>
    <source>
        <strain evidence="1">9284</strain>
    </source>
</reference>
<dbReference type="AlphaFoldDB" id="A0AAD7BXR5"/>
<gene>
    <name evidence="1" type="ORF">FB45DRAFT_726666</name>
</gene>
<evidence type="ECO:0008006" key="3">
    <source>
        <dbReference type="Google" id="ProtNLM"/>
    </source>
</evidence>
<evidence type="ECO:0000313" key="2">
    <source>
        <dbReference type="Proteomes" id="UP001221142"/>
    </source>
</evidence>
<protein>
    <recommendedName>
        <fullName evidence="3">F-box domain-containing protein</fullName>
    </recommendedName>
</protein>
<name>A0AAD7BXR5_9AGAR</name>
<sequence length="211" mass="23891">PVLTLPTEITSEIFLQFLPPYPERPALAGRLSPSFLLRICRTWRDVALSTLWCAMRLYIWPPFQQRHLLEAWLRRSGSLPLSIAVQSELGVDSHLIIITPLMDAILSHASRWQEMDIFLPFDILGLLTCSMPLLRSLTLGPSALLSSSDTEPPLALFMQAPNLEDVTLYEDFDPFRIMLPWSQITTLTASPYVDEAAEMLRNAPRLVNCTL</sequence>
<dbReference type="EMBL" id="JARKIF010000008">
    <property type="protein sequence ID" value="KAJ7633160.1"/>
    <property type="molecule type" value="Genomic_DNA"/>
</dbReference>
<feature type="non-terminal residue" evidence="1">
    <location>
        <position position="211"/>
    </location>
</feature>
<organism evidence="1 2">
    <name type="scientific">Roridomyces roridus</name>
    <dbReference type="NCBI Taxonomy" id="1738132"/>
    <lineage>
        <taxon>Eukaryota</taxon>
        <taxon>Fungi</taxon>
        <taxon>Dikarya</taxon>
        <taxon>Basidiomycota</taxon>
        <taxon>Agaricomycotina</taxon>
        <taxon>Agaricomycetes</taxon>
        <taxon>Agaricomycetidae</taxon>
        <taxon>Agaricales</taxon>
        <taxon>Marasmiineae</taxon>
        <taxon>Mycenaceae</taxon>
        <taxon>Roridomyces</taxon>
    </lineage>
</organism>
<proteinExistence type="predicted"/>
<dbReference type="Proteomes" id="UP001221142">
    <property type="component" value="Unassembled WGS sequence"/>
</dbReference>
<comment type="caution">
    <text evidence="1">The sequence shown here is derived from an EMBL/GenBank/DDBJ whole genome shotgun (WGS) entry which is preliminary data.</text>
</comment>
<evidence type="ECO:0000313" key="1">
    <source>
        <dbReference type="EMBL" id="KAJ7633160.1"/>
    </source>
</evidence>
<feature type="non-terminal residue" evidence="1">
    <location>
        <position position="1"/>
    </location>
</feature>
<keyword evidence="2" id="KW-1185">Reference proteome</keyword>